<accession>A0ABS7BUV4</accession>
<dbReference type="Proteomes" id="UP000759103">
    <property type="component" value="Unassembled WGS sequence"/>
</dbReference>
<proteinExistence type="predicted"/>
<evidence type="ECO:0000313" key="1">
    <source>
        <dbReference type="EMBL" id="MBW6533209.1"/>
    </source>
</evidence>
<sequence>MKLDSYTRVRLTDAQTLIYTAQAEQRGVPLSTYLRERLERADRADEELSSIRASLMELGDAVDELRRERPVEGHASHAPSKPADDALAIETLLLLRGLAGPQKQQMVKAEVERQGLIPWNGSEVRNAPRR</sequence>
<evidence type="ECO:0000313" key="2">
    <source>
        <dbReference type="Proteomes" id="UP000759103"/>
    </source>
</evidence>
<comment type="caution">
    <text evidence="1">The sequence shown here is derived from an EMBL/GenBank/DDBJ whole genome shotgun (WGS) entry which is preliminary data.</text>
</comment>
<dbReference type="RefSeq" id="WP_219750732.1">
    <property type="nucleotide sequence ID" value="NZ_JAHXZN010000016.1"/>
</dbReference>
<organism evidence="1 2">
    <name type="scientific">Sphingomonas citri</name>
    <dbReference type="NCBI Taxonomy" id="2862499"/>
    <lineage>
        <taxon>Bacteria</taxon>
        <taxon>Pseudomonadati</taxon>
        <taxon>Pseudomonadota</taxon>
        <taxon>Alphaproteobacteria</taxon>
        <taxon>Sphingomonadales</taxon>
        <taxon>Sphingomonadaceae</taxon>
        <taxon>Sphingomonas</taxon>
    </lineage>
</organism>
<protein>
    <submittedName>
        <fullName evidence="1">Uncharacterized protein</fullName>
    </submittedName>
</protein>
<keyword evidence="2" id="KW-1185">Reference proteome</keyword>
<dbReference type="EMBL" id="JAHXZN010000016">
    <property type="protein sequence ID" value="MBW6533209.1"/>
    <property type="molecule type" value="Genomic_DNA"/>
</dbReference>
<name>A0ABS7BUV4_9SPHN</name>
<reference evidence="1 2" key="1">
    <citation type="submission" date="2021-07" db="EMBL/GenBank/DDBJ databases">
        <title>Sphingomonas sp.</title>
        <authorList>
            <person name="Feng G."/>
            <person name="Li J."/>
            <person name="Pan M."/>
        </authorList>
    </citation>
    <scope>NUCLEOTIDE SEQUENCE [LARGE SCALE GENOMIC DNA]</scope>
    <source>
        <strain evidence="1 2">RRHST34</strain>
    </source>
</reference>
<gene>
    <name evidence="1" type="ORF">KZ820_20905</name>
</gene>